<sequence>MESTPEIPIDAHTNITSLKLKIAKAKEREARSASIDLKDHISGPIPANRQVPVNVARRNDRVVSPDPPPDSRPAAKTRQKPNNSRGRRKGTLWPGGDGDGDSDSDPEKTGRSDTKDAQVVTKKRGVAKSEDVDHSNVIDDSFARSLVIEENERVKQLRDLREIGEKWEEMKEERGDHERKGHQMREMVRALEQSGPGGPVRQRLLDFDGRLREYLNDILYGVIKDNGWESAAQILTEEEEIVQWLEMSVLGRCVEFDGWQFSNKPLDERISLALKSVEEQCWRSKYFALALEIRQEYLESVPQPPSSDPAHEPAEPWTKDMEFAIKEYLLWKCSKSQFYRKPRFIDELAESFWAKIVKQMVNSATTATSLSTPDGEWLQRFEQSRESGHLKAAYIHWVIGDADPIKIEQLCKEWHRVKREDALDRYHRSMGSIKLKVEQVFCPGIVRDGEVSLLLLKGGFPTGIRPVSPNELKNLGWFRDEERRGFNFWRCERIFEDGTGNWLKVCMSGKVLGAFCLENLGSALQYTDDGKGGCVLNRRPLSSAERLAIFGNSRA</sequence>
<dbReference type="RefSeq" id="XP_007833927.1">
    <property type="nucleotide sequence ID" value="XM_007835736.1"/>
</dbReference>
<dbReference type="KEGG" id="pfy:PFICI_07155"/>
<evidence type="ECO:0000256" key="1">
    <source>
        <dbReference type="SAM" id="MobiDB-lite"/>
    </source>
</evidence>
<dbReference type="EMBL" id="KI912112">
    <property type="protein sequence ID" value="ETS82153.1"/>
    <property type="molecule type" value="Genomic_DNA"/>
</dbReference>
<accession>W3X7Q5</accession>
<dbReference type="GeneID" id="19272168"/>
<evidence type="ECO:0000313" key="3">
    <source>
        <dbReference type="Proteomes" id="UP000030651"/>
    </source>
</evidence>
<gene>
    <name evidence="2" type="ORF">PFICI_07155</name>
</gene>
<dbReference type="AlphaFoldDB" id="W3X7Q5"/>
<dbReference type="InParanoid" id="W3X7Q5"/>
<reference evidence="3" key="1">
    <citation type="journal article" date="2015" name="BMC Genomics">
        <title>Genomic and transcriptomic analysis of the endophytic fungus Pestalotiopsis fici reveals its lifestyle and high potential for synthesis of natural products.</title>
        <authorList>
            <person name="Wang X."/>
            <person name="Zhang X."/>
            <person name="Liu L."/>
            <person name="Xiang M."/>
            <person name="Wang W."/>
            <person name="Sun X."/>
            <person name="Che Y."/>
            <person name="Guo L."/>
            <person name="Liu G."/>
            <person name="Guo L."/>
            <person name="Wang C."/>
            <person name="Yin W.B."/>
            <person name="Stadler M."/>
            <person name="Zhang X."/>
            <person name="Liu X."/>
        </authorList>
    </citation>
    <scope>NUCLEOTIDE SEQUENCE [LARGE SCALE GENOMIC DNA]</scope>
    <source>
        <strain evidence="3">W106-1 / CGMCC3.15140</strain>
    </source>
</reference>
<feature type="compositionally biased region" description="Basic residues" evidence="1">
    <location>
        <begin position="75"/>
        <end position="90"/>
    </location>
</feature>
<dbReference type="eggNOG" id="ENOG502TAW1">
    <property type="taxonomic scope" value="Eukaryota"/>
</dbReference>
<name>W3X7Q5_PESFW</name>
<feature type="region of interest" description="Disordered" evidence="1">
    <location>
        <begin position="26"/>
        <end position="132"/>
    </location>
</feature>
<dbReference type="Proteomes" id="UP000030651">
    <property type="component" value="Unassembled WGS sequence"/>
</dbReference>
<feature type="compositionally biased region" description="Basic and acidic residues" evidence="1">
    <location>
        <begin position="105"/>
        <end position="116"/>
    </location>
</feature>
<protein>
    <submittedName>
        <fullName evidence="2">Uncharacterized protein</fullName>
    </submittedName>
</protein>
<dbReference type="HOGENOM" id="CLU_490982_0_0_1"/>
<evidence type="ECO:0000313" key="2">
    <source>
        <dbReference type="EMBL" id="ETS82153.1"/>
    </source>
</evidence>
<feature type="compositionally biased region" description="Basic and acidic residues" evidence="1">
    <location>
        <begin position="26"/>
        <end position="41"/>
    </location>
</feature>
<keyword evidence="3" id="KW-1185">Reference proteome</keyword>
<proteinExistence type="predicted"/>
<organism evidence="2 3">
    <name type="scientific">Pestalotiopsis fici (strain W106-1 / CGMCC3.15140)</name>
    <dbReference type="NCBI Taxonomy" id="1229662"/>
    <lineage>
        <taxon>Eukaryota</taxon>
        <taxon>Fungi</taxon>
        <taxon>Dikarya</taxon>
        <taxon>Ascomycota</taxon>
        <taxon>Pezizomycotina</taxon>
        <taxon>Sordariomycetes</taxon>
        <taxon>Xylariomycetidae</taxon>
        <taxon>Amphisphaeriales</taxon>
        <taxon>Sporocadaceae</taxon>
        <taxon>Pestalotiopsis</taxon>
    </lineage>
</organism>